<sequence length="208" mass="23330">VKYVTPVKLTTKIVNHSKVSKMCRINYVIGDLFTASNHESLAHCVSRDLRMGKGIAVLFKNNFGCTSELKEQKKLVGQCAVLIQGQRFIYYLITKEKASQKPSYNDLRQSLEDMKSHCVENNVKRIAMPRFTDITLTVFFKLVPDTLASSPTGVCTITLFSDKKESIHSQGLSLTKSRLLLSKPTNEPLRNKPGAGKLKINTVSHKEE</sequence>
<name>A0A3P9PEA8_POERE</name>
<dbReference type="InterPro" id="IPR043472">
    <property type="entry name" value="Macro_dom-like"/>
</dbReference>
<dbReference type="GeneTree" id="ENSGT00390000006988"/>
<reference evidence="3" key="1">
    <citation type="submission" date="2013-11" db="EMBL/GenBank/DDBJ databases">
        <title>The genomic landscape of the Guanapo guppy.</title>
        <authorList>
            <person name="Kuenstner A."/>
            <person name="Dreyer C."/>
        </authorList>
    </citation>
    <scope>NUCLEOTIDE SEQUENCE</scope>
    <source>
        <strain evidence="3">Guanapo</strain>
    </source>
</reference>
<dbReference type="Ensembl" id="ENSPRET00000020376.1">
    <property type="protein sequence ID" value="ENSPREP00000020162.1"/>
    <property type="gene ID" value="ENSPREG00000013626.1"/>
</dbReference>
<reference evidence="2" key="2">
    <citation type="submission" date="2025-08" db="UniProtKB">
        <authorList>
            <consortium name="Ensembl"/>
        </authorList>
    </citation>
    <scope>IDENTIFICATION</scope>
    <source>
        <strain evidence="2">Guanapo</strain>
    </source>
</reference>
<dbReference type="Gene3D" id="3.40.220.10">
    <property type="entry name" value="Leucine Aminopeptidase, subunit E, domain 1"/>
    <property type="match status" value="1"/>
</dbReference>
<evidence type="ECO:0000313" key="2">
    <source>
        <dbReference type="Ensembl" id="ENSPREP00000020162.1"/>
    </source>
</evidence>
<organism evidence="2 3">
    <name type="scientific">Poecilia reticulata</name>
    <name type="common">Guppy</name>
    <name type="synonym">Acanthophacelus reticulatus</name>
    <dbReference type="NCBI Taxonomy" id="8081"/>
    <lineage>
        <taxon>Eukaryota</taxon>
        <taxon>Metazoa</taxon>
        <taxon>Chordata</taxon>
        <taxon>Craniata</taxon>
        <taxon>Vertebrata</taxon>
        <taxon>Euteleostomi</taxon>
        <taxon>Actinopterygii</taxon>
        <taxon>Neopterygii</taxon>
        <taxon>Teleostei</taxon>
        <taxon>Neoteleostei</taxon>
        <taxon>Acanthomorphata</taxon>
        <taxon>Ovalentaria</taxon>
        <taxon>Atherinomorphae</taxon>
        <taxon>Cyprinodontiformes</taxon>
        <taxon>Poeciliidae</taxon>
        <taxon>Poeciliinae</taxon>
        <taxon>Poecilia</taxon>
    </lineage>
</organism>
<dbReference type="PANTHER" id="PTHR12521:SF0">
    <property type="entry name" value="ADP-RIBOSE GLYCOHYDROLASE OARD1"/>
    <property type="match status" value="1"/>
</dbReference>
<dbReference type="AlphaFoldDB" id="A0A3P9PEA8"/>
<dbReference type="CDD" id="cd02901">
    <property type="entry name" value="Macro_Poa1p-like"/>
    <property type="match status" value="1"/>
</dbReference>
<accession>A0A3P9PEA8</accession>
<evidence type="ECO:0000313" key="3">
    <source>
        <dbReference type="Proteomes" id="UP000242638"/>
    </source>
</evidence>
<keyword evidence="3" id="KW-1185">Reference proteome</keyword>
<feature type="region of interest" description="Disordered" evidence="1">
    <location>
        <begin position="184"/>
        <end position="208"/>
    </location>
</feature>
<protein>
    <submittedName>
        <fullName evidence="2">O-acetyl-ADP-ribose deacetylase 1-like</fullName>
    </submittedName>
</protein>
<dbReference type="PANTHER" id="PTHR12521">
    <property type="entry name" value="PROTEIN C6ORF130"/>
    <property type="match status" value="1"/>
</dbReference>
<reference evidence="2" key="3">
    <citation type="submission" date="2025-09" db="UniProtKB">
        <authorList>
            <consortium name="Ensembl"/>
        </authorList>
    </citation>
    <scope>IDENTIFICATION</scope>
    <source>
        <strain evidence="2">Guanapo</strain>
    </source>
</reference>
<dbReference type="Proteomes" id="UP000242638">
    <property type="component" value="Unassembled WGS sequence"/>
</dbReference>
<dbReference type="SUPFAM" id="SSF52949">
    <property type="entry name" value="Macro domain-like"/>
    <property type="match status" value="1"/>
</dbReference>
<dbReference type="GO" id="GO:0140291">
    <property type="term" value="P:peptidyl-glutamate ADP-deribosylation"/>
    <property type="evidence" value="ECO:0007669"/>
    <property type="project" value="TreeGrafter"/>
</dbReference>
<dbReference type="InterPro" id="IPR050892">
    <property type="entry name" value="ADP-ribose_metab_enzymes"/>
</dbReference>
<evidence type="ECO:0000256" key="1">
    <source>
        <dbReference type="SAM" id="MobiDB-lite"/>
    </source>
</evidence>
<proteinExistence type="predicted"/>
<dbReference type="Bgee" id="ENSPREG00000013626">
    <property type="expression patterns" value="Expressed in caudal fin"/>
</dbReference>